<protein>
    <submittedName>
        <fullName evidence="1">Uncharacterized protein</fullName>
    </submittedName>
</protein>
<name>A0A0E9SR27_ANGAN</name>
<dbReference type="AlphaFoldDB" id="A0A0E9SR27"/>
<organism evidence="1">
    <name type="scientific">Anguilla anguilla</name>
    <name type="common">European freshwater eel</name>
    <name type="synonym">Muraena anguilla</name>
    <dbReference type="NCBI Taxonomy" id="7936"/>
    <lineage>
        <taxon>Eukaryota</taxon>
        <taxon>Metazoa</taxon>
        <taxon>Chordata</taxon>
        <taxon>Craniata</taxon>
        <taxon>Vertebrata</taxon>
        <taxon>Euteleostomi</taxon>
        <taxon>Actinopterygii</taxon>
        <taxon>Neopterygii</taxon>
        <taxon>Teleostei</taxon>
        <taxon>Anguilliformes</taxon>
        <taxon>Anguillidae</taxon>
        <taxon>Anguilla</taxon>
    </lineage>
</organism>
<reference evidence="1" key="1">
    <citation type="submission" date="2014-11" db="EMBL/GenBank/DDBJ databases">
        <authorList>
            <person name="Amaro Gonzalez C."/>
        </authorList>
    </citation>
    <scope>NUCLEOTIDE SEQUENCE</scope>
</reference>
<proteinExistence type="predicted"/>
<reference evidence="1" key="2">
    <citation type="journal article" date="2015" name="Fish Shellfish Immunol.">
        <title>Early steps in the European eel (Anguilla anguilla)-Vibrio vulnificus interaction in the gills: Role of the RtxA13 toxin.</title>
        <authorList>
            <person name="Callol A."/>
            <person name="Pajuelo D."/>
            <person name="Ebbesson L."/>
            <person name="Teles M."/>
            <person name="MacKenzie S."/>
            <person name="Amaro C."/>
        </authorList>
    </citation>
    <scope>NUCLEOTIDE SEQUENCE</scope>
</reference>
<sequence length="19" mass="1869">MPSNTAEPVNIIGGIDPSG</sequence>
<accession>A0A0E9SR27</accession>
<dbReference type="EMBL" id="GBXM01064788">
    <property type="protein sequence ID" value="JAH43789.1"/>
    <property type="molecule type" value="Transcribed_RNA"/>
</dbReference>
<evidence type="ECO:0000313" key="1">
    <source>
        <dbReference type="EMBL" id="JAH43789.1"/>
    </source>
</evidence>